<name>A0A2P2QP34_RHIMU</name>
<evidence type="ECO:0000313" key="1">
    <source>
        <dbReference type="EMBL" id="MBX68733.1"/>
    </source>
</evidence>
<accession>A0A2P2QP34</accession>
<dbReference type="EMBL" id="GGEC01088249">
    <property type="protein sequence ID" value="MBX68733.1"/>
    <property type="molecule type" value="Transcribed_RNA"/>
</dbReference>
<proteinExistence type="predicted"/>
<protein>
    <submittedName>
        <fullName evidence="1">Uncharacterized protein</fullName>
    </submittedName>
</protein>
<sequence length="42" mass="4642">MLAGKLLEQVSSAIFFNYHNQHNLYLAGKLVVRVCYSKAGAS</sequence>
<reference evidence="1" key="1">
    <citation type="submission" date="2018-02" db="EMBL/GenBank/DDBJ databases">
        <title>Rhizophora mucronata_Transcriptome.</title>
        <authorList>
            <person name="Meera S.P."/>
            <person name="Sreeshan A."/>
            <person name="Augustine A."/>
        </authorList>
    </citation>
    <scope>NUCLEOTIDE SEQUENCE</scope>
    <source>
        <tissue evidence="1">Leaf</tissue>
    </source>
</reference>
<dbReference type="AlphaFoldDB" id="A0A2P2QP34"/>
<organism evidence="1">
    <name type="scientific">Rhizophora mucronata</name>
    <name type="common">Asiatic mangrove</name>
    <dbReference type="NCBI Taxonomy" id="61149"/>
    <lineage>
        <taxon>Eukaryota</taxon>
        <taxon>Viridiplantae</taxon>
        <taxon>Streptophyta</taxon>
        <taxon>Embryophyta</taxon>
        <taxon>Tracheophyta</taxon>
        <taxon>Spermatophyta</taxon>
        <taxon>Magnoliopsida</taxon>
        <taxon>eudicotyledons</taxon>
        <taxon>Gunneridae</taxon>
        <taxon>Pentapetalae</taxon>
        <taxon>rosids</taxon>
        <taxon>fabids</taxon>
        <taxon>Malpighiales</taxon>
        <taxon>Rhizophoraceae</taxon>
        <taxon>Rhizophora</taxon>
    </lineage>
</organism>